<keyword evidence="3" id="KW-0804">Transcription</keyword>
<organism evidence="5 6">
    <name type="scientific">Pullulanibacillus pueri</name>
    <dbReference type="NCBI Taxonomy" id="1437324"/>
    <lineage>
        <taxon>Bacteria</taxon>
        <taxon>Bacillati</taxon>
        <taxon>Bacillota</taxon>
        <taxon>Bacilli</taxon>
        <taxon>Bacillales</taxon>
        <taxon>Sporolactobacillaceae</taxon>
        <taxon>Pullulanibacillus</taxon>
    </lineage>
</organism>
<name>A0A8J2ZXG6_9BACL</name>
<dbReference type="InterPro" id="IPR018356">
    <property type="entry name" value="Tscrpt_reg_HTH_DeoR_CS"/>
</dbReference>
<dbReference type="SUPFAM" id="SSF46785">
    <property type="entry name" value="Winged helix' DNA-binding domain"/>
    <property type="match status" value="1"/>
</dbReference>
<evidence type="ECO:0000313" key="6">
    <source>
        <dbReference type="Proteomes" id="UP000656813"/>
    </source>
</evidence>
<dbReference type="PROSITE" id="PS51000">
    <property type="entry name" value="HTH_DEOR_2"/>
    <property type="match status" value="1"/>
</dbReference>
<evidence type="ECO:0000256" key="1">
    <source>
        <dbReference type="ARBA" id="ARBA00023015"/>
    </source>
</evidence>
<evidence type="ECO:0000313" key="5">
    <source>
        <dbReference type="EMBL" id="GGH84812.1"/>
    </source>
</evidence>
<evidence type="ECO:0000256" key="2">
    <source>
        <dbReference type="ARBA" id="ARBA00023125"/>
    </source>
</evidence>
<reference evidence="5" key="1">
    <citation type="journal article" date="2014" name="Int. J. Syst. Evol. Microbiol.">
        <title>Complete genome sequence of Corynebacterium casei LMG S-19264T (=DSM 44701T), isolated from a smear-ripened cheese.</title>
        <authorList>
            <consortium name="US DOE Joint Genome Institute (JGI-PGF)"/>
            <person name="Walter F."/>
            <person name="Albersmeier A."/>
            <person name="Kalinowski J."/>
            <person name="Ruckert C."/>
        </authorList>
    </citation>
    <scope>NUCLEOTIDE SEQUENCE</scope>
    <source>
        <strain evidence="5">CGMCC 1.12777</strain>
    </source>
</reference>
<dbReference type="RefSeq" id="WP_188498073.1">
    <property type="nucleotide sequence ID" value="NZ_BMFV01000023.1"/>
</dbReference>
<dbReference type="GO" id="GO:0003677">
    <property type="term" value="F:DNA binding"/>
    <property type="evidence" value="ECO:0007669"/>
    <property type="project" value="UniProtKB-KW"/>
</dbReference>
<dbReference type="InterPro" id="IPR036388">
    <property type="entry name" value="WH-like_DNA-bd_sf"/>
</dbReference>
<sequence>MIVIERRQKIKELLLKNNTVKVSDLVELLNVSEETIRRDLLQLEREGFAEKNYGGAILKEALQSNDSLILPVNQRKLQYSREKDLIGKAAAKLVQDDQIIILDAGSTTWYTGKHLAGRKDLTIISNAINVVEECSKNETASIYLLGGQLIRKSMSLVGPQAEMELQKYNADYVFLGTSGVSLRHGFTSSDLYEAEMKRAMVSAGQKIVLVADHSKFQKTGLTSFCGFEEIDICVTSDLVDKDTIQQIADKGVKVIITGH</sequence>
<dbReference type="PANTHER" id="PTHR30363">
    <property type="entry name" value="HTH-TYPE TRANSCRIPTIONAL REGULATOR SRLR-RELATED"/>
    <property type="match status" value="1"/>
</dbReference>
<dbReference type="InterPro" id="IPR036390">
    <property type="entry name" value="WH_DNA-bd_sf"/>
</dbReference>
<dbReference type="Pfam" id="PF00455">
    <property type="entry name" value="DeoRC"/>
    <property type="match status" value="1"/>
</dbReference>
<keyword evidence="6" id="KW-1185">Reference proteome</keyword>
<dbReference type="InterPro" id="IPR001034">
    <property type="entry name" value="DeoR_HTH"/>
</dbReference>
<dbReference type="InterPro" id="IPR014036">
    <property type="entry name" value="DeoR-like_C"/>
</dbReference>
<keyword evidence="1" id="KW-0805">Transcription regulation</keyword>
<feature type="domain" description="HTH deoR-type" evidence="4">
    <location>
        <begin position="3"/>
        <end position="58"/>
    </location>
</feature>
<comment type="caution">
    <text evidence="5">The sequence shown here is derived from an EMBL/GenBank/DDBJ whole genome shotgun (WGS) entry which is preliminary data.</text>
</comment>
<dbReference type="SMART" id="SM00420">
    <property type="entry name" value="HTH_DEOR"/>
    <property type="match status" value="1"/>
</dbReference>
<reference evidence="5" key="2">
    <citation type="submission" date="2020-09" db="EMBL/GenBank/DDBJ databases">
        <authorList>
            <person name="Sun Q."/>
            <person name="Zhou Y."/>
        </authorList>
    </citation>
    <scope>NUCLEOTIDE SEQUENCE</scope>
    <source>
        <strain evidence="5">CGMCC 1.12777</strain>
    </source>
</reference>
<proteinExistence type="predicted"/>
<dbReference type="PRINTS" id="PR00037">
    <property type="entry name" value="HTHLACR"/>
</dbReference>
<accession>A0A8J2ZXG6</accession>
<dbReference type="Pfam" id="PF08220">
    <property type="entry name" value="HTH_DeoR"/>
    <property type="match status" value="1"/>
</dbReference>
<dbReference type="PROSITE" id="PS00894">
    <property type="entry name" value="HTH_DEOR_1"/>
    <property type="match status" value="1"/>
</dbReference>
<dbReference type="Gene3D" id="3.40.50.1360">
    <property type="match status" value="1"/>
</dbReference>
<dbReference type="EMBL" id="BMFV01000023">
    <property type="protein sequence ID" value="GGH84812.1"/>
    <property type="molecule type" value="Genomic_DNA"/>
</dbReference>
<dbReference type="Gene3D" id="1.10.10.10">
    <property type="entry name" value="Winged helix-like DNA-binding domain superfamily/Winged helix DNA-binding domain"/>
    <property type="match status" value="1"/>
</dbReference>
<evidence type="ECO:0000256" key="3">
    <source>
        <dbReference type="ARBA" id="ARBA00023163"/>
    </source>
</evidence>
<dbReference type="Proteomes" id="UP000656813">
    <property type="component" value="Unassembled WGS sequence"/>
</dbReference>
<dbReference type="InterPro" id="IPR037171">
    <property type="entry name" value="NagB/RpiA_transferase-like"/>
</dbReference>
<dbReference type="InterPro" id="IPR050313">
    <property type="entry name" value="Carb_Metab_HTH_regulators"/>
</dbReference>
<dbReference type="SMART" id="SM01134">
    <property type="entry name" value="DeoRC"/>
    <property type="match status" value="1"/>
</dbReference>
<dbReference type="PANTHER" id="PTHR30363:SF44">
    <property type="entry name" value="AGA OPERON TRANSCRIPTIONAL REPRESSOR-RELATED"/>
    <property type="match status" value="1"/>
</dbReference>
<dbReference type="GO" id="GO:0003700">
    <property type="term" value="F:DNA-binding transcription factor activity"/>
    <property type="evidence" value="ECO:0007669"/>
    <property type="project" value="InterPro"/>
</dbReference>
<dbReference type="AlphaFoldDB" id="A0A8J2ZXG6"/>
<evidence type="ECO:0000259" key="4">
    <source>
        <dbReference type="PROSITE" id="PS51000"/>
    </source>
</evidence>
<dbReference type="SUPFAM" id="SSF100950">
    <property type="entry name" value="NagB/RpiA/CoA transferase-like"/>
    <property type="match status" value="1"/>
</dbReference>
<protein>
    <submittedName>
        <fullName evidence="5">DeoR family transcriptional regulator</fullName>
    </submittedName>
</protein>
<keyword evidence="2" id="KW-0238">DNA-binding</keyword>
<gene>
    <name evidence="5" type="ORF">GCM10007096_28760</name>
</gene>